<feature type="region of interest" description="Disordered" evidence="1">
    <location>
        <begin position="492"/>
        <end position="521"/>
    </location>
</feature>
<proteinExistence type="predicted"/>
<sequence>MAKSQVVLLDSDLVRLICAFQLGLPQDLIAIRRISQCHSTDEEICQVLSPWFDLNGLSRLHLAVASVPIADTVIMQFAAREGRVDILQLLHDRYINLNSTDQLFQVAAVHGRVAVFEYLHEIGYRLDGLEHAIVAAVNAAQISILQYVLETYAGCQDMTEWISAGHAASCVEYETLGMLHWILTVWFPAMNPKSVASTLRQCLECIAVHRGSNIDKAVWCAKQLQSSDPTGILEAFLSFESMEPLLEYLDEDMDVSVETLSSLVSDERVGRFDVVFAKLTCLQDGGSKRRDSARQCLMEATKHCHLVMMQWLVKSLAMESTDIDAVLHSTTCGEYIRPYHSLREYDVDIVAAFIETHNIGFHRSFMLTVVCWHLERVRAVDLAAMKAMKVTSFATYCVAKFIRLMEEEEGGEGALLGRCIQHMVRSTHSRWDKAVLKKVYKSWDASIEDETAKSMKRKIESDMVDELIGENLTESSVVKWFMQQTSIKEIQRGRDAAASTARQANRQYERRERRRSARQQI</sequence>
<gene>
    <name evidence="3" type="primary">Aste57867_11372</name>
    <name evidence="2" type="ORF">As57867_011330</name>
    <name evidence="3" type="ORF">ASTE57867_11372</name>
</gene>
<feature type="compositionally biased region" description="Basic residues" evidence="1">
    <location>
        <begin position="512"/>
        <end position="521"/>
    </location>
</feature>
<keyword evidence="4" id="KW-1185">Reference proteome</keyword>
<name>A0A485KSW5_9STRA</name>
<accession>A0A485KSW5</accession>
<organism evidence="3 4">
    <name type="scientific">Aphanomyces stellatus</name>
    <dbReference type="NCBI Taxonomy" id="120398"/>
    <lineage>
        <taxon>Eukaryota</taxon>
        <taxon>Sar</taxon>
        <taxon>Stramenopiles</taxon>
        <taxon>Oomycota</taxon>
        <taxon>Saprolegniomycetes</taxon>
        <taxon>Saprolegniales</taxon>
        <taxon>Verrucalvaceae</taxon>
        <taxon>Aphanomyces</taxon>
    </lineage>
</organism>
<evidence type="ECO:0000313" key="4">
    <source>
        <dbReference type="Proteomes" id="UP000332933"/>
    </source>
</evidence>
<dbReference type="AlphaFoldDB" id="A0A485KSW5"/>
<evidence type="ECO:0000313" key="2">
    <source>
        <dbReference type="EMBL" id="KAF0697990.1"/>
    </source>
</evidence>
<evidence type="ECO:0000313" key="3">
    <source>
        <dbReference type="EMBL" id="VFT88234.1"/>
    </source>
</evidence>
<dbReference type="Gene3D" id="1.25.40.20">
    <property type="entry name" value="Ankyrin repeat-containing domain"/>
    <property type="match status" value="1"/>
</dbReference>
<reference evidence="3 4" key="1">
    <citation type="submission" date="2019-03" db="EMBL/GenBank/DDBJ databases">
        <authorList>
            <person name="Gaulin E."/>
            <person name="Dumas B."/>
        </authorList>
    </citation>
    <scope>NUCLEOTIDE SEQUENCE [LARGE SCALE GENOMIC DNA]</scope>
    <source>
        <strain evidence="3">CBS 568.67</strain>
    </source>
</reference>
<reference evidence="2" key="2">
    <citation type="submission" date="2019-06" db="EMBL/GenBank/DDBJ databases">
        <title>Genomics analysis of Aphanomyces spp. identifies a new class of oomycete effector associated with host adaptation.</title>
        <authorList>
            <person name="Gaulin E."/>
        </authorList>
    </citation>
    <scope>NUCLEOTIDE SEQUENCE</scope>
    <source>
        <strain evidence="2">CBS 578.67</strain>
    </source>
</reference>
<dbReference type="Proteomes" id="UP000332933">
    <property type="component" value="Unassembled WGS sequence"/>
</dbReference>
<dbReference type="InterPro" id="IPR036770">
    <property type="entry name" value="Ankyrin_rpt-contain_sf"/>
</dbReference>
<dbReference type="SUPFAM" id="SSF140860">
    <property type="entry name" value="Pseudo ankyrin repeat-like"/>
    <property type="match status" value="1"/>
</dbReference>
<dbReference type="EMBL" id="VJMH01005273">
    <property type="protein sequence ID" value="KAF0697990.1"/>
    <property type="molecule type" value="Genomic_DNA"/>
</dbReference>
<evidence type="ECO:0000256" key="1">
    <source>
        <dbReference type="SAM" id="MobiDB-lite"/>
    </source>
</evidence>
<protein>
    <submittedName>
        <fullName evidence="3">Aste57867_11372 protein</fullName>
    </submittedName>
</protein>
<dbReference type="EMBL" id="CAADRA010005294">
    <property type="protein sequence ID" value="VFT88234.1"/>
    <property type="molecule type" value="Genomic_DNA"/>
</dbReference>